<dbReference type="Gene3D" id="3.30.565.10">
    <property type="entry name" value="Histidine kinase-like ATPase, C-terminal domain"/>
    <property type="match status" value="1"/>
</dbReference>
<name>A0A4V2NMH6_9GAMM</name>
<keyword evidence="7" id="KW-0812">Transmembrane</keyword>
<dbReference type="InterPro" id="IPR000014">
    <property type="entry name" value="PAS"/>
</dbReference>
<evidence type="ECO:0000313" key="10">
    <source>
        <dbReference type="EMBL" id="TCI13367.1"/>
    </source>
</evidence>
<dbReference type="EC" id="2.7.13.3" evidence="2"/>
<dbReference type="Gene3D" id="3.40.50.2300">
    <property type="match status" value="1"/>
</dbReference>
<dbReference type="PANTHER" id="PTHR45339">
    <property type="entry name" value="HYBRID SIGNAL TRANSDUCTION HISTIDINE KINASE J"/>
    <property type="match status" value="1"/>
</dbReference>
<dbReference type="Pfam" id="PF00072">
    <property type="entry name" value="Response_reg"/>
    <property type="match status" value="1"/>
</dbReference>
<dbReference type="SUPFAM" id="SSF55874">
    <property type="entry name" value="ATPase domain of HSP90 chaperone/DNA topoisomerase II/histidine kinase"/>
    <property type="match status" value="1"/>
</dbReference>
<evidence type="ECO:0000259" key="8">
    <source>
        <dbReference type="PROSITE" id="PS50109"/>
    </source>
</evidence>
<evidence type="ECO:0000256" key="6">
    <source>
        <dbReference type="SAM" id="MobiDB-lite"/>
    </source>
</evidence>
<evidence type="ECO:0000256" key="5">
    <source>
        <dbReference type="PROSITE-ProRule" id="PRU00169"/>
    </source>
</evidence>
<dbReference type="PANTHER" id="PTHR45339:SF1">
    <property type="entry name" value="HYBRID SIGNAL TRANSDUCTION HISTIDINE KINASE J"/>
    <property type="match status" value="1"/>
</dbReference>
<dbReference type="InterPro" id="IPR001789">
    <property type="entry name" value="Sig_transdc_resp-reg_receiver"/>
</dbReference>
<gene>
    <name evidence="10" type="ORF">EZM97_08865</name>
</gene>
<dbReference type="Pfam" id="PF00512">
    <property type="entry name" value="HisKA"/>
    <property type="match status" value="1"/>
</dbReference>
<feature type="region of interest" description="Disordered" evidence="6">
    <location>
        <begin position="1"/>
        <end position="31"/>
    </location>
</feature>
<dbReference type="InterPro" id="IPR036890">
    <property type="entry name" value="HATPase_C_sf"/>
</dbReference>
<keyword evidence="11" id="KW-1185">Reference proteome</keyword>
<feature type="domain" description="Histidine kinase" evidence="8">
    <location>
        <begin position="405"/>
        <end position="624"/>
    </location>
</feature>
<accession>A0A4V2NMH6</accession>
<evidence type="ECO:0000256" key="3">
    <source>
        <dbReference type="ARBA" id="ARBA00022553"/>
    </source>
</evidence>
<dbReference type="InterPro" id="IPR003594">
    <property type="entry name" value="HATPase_dom"/>
</dbReference>
<keyword evidence="7" id="KW-0472">Membrane</keyword>
<dbReference type="PROSITE" id="PS50109">
    <property type="entry name" value="HIS_KIN"/>
    <property type="match status" value="1"/>
</dbReference>
<dbReference type="GO" id="GO:0000155">
    <property type="term" value="F:phosphorelay sensor kinase activity"/>
    <property type="evidence" value="ECO:0007669"/>
    <property type="project" value="InterPro"/>
</dbReference>
<dbReference type="InterPro" id="IPR036097">
    <property type="entry name" value="HisK_dim/P_sf"/>
</dbReference>
<dbReference type="SUPFAM" id="SSF52172">
    <property type="entry name" value="CheY-like"/>
    <property type="match status" value="1"/>
</dbReference>
<keyword evidence="7" id="KW-1133">Transmembrane helix</keyword>
<dbReference type="Pfam" id="PF02518">
    <property type="entry name" value="HATPase_c"/>
    <property type="match status" value="1"/>
</dbReference>
<dbReference type="Gene3D" id="1.10.287.130">
    <property type="match status" value="1"/>
</dbReference>
<dbReference type="EMBL" id="SJTG01000001">
    <property type="protein sequence ID" value="TCI13367.1"/>
    <property type="molecule type" value="Genomic_DNA"/>
</dbReference>
<sequence>MRPFDRCLRPSGPSDGKCSRSGRSGGMGWTARRAGRTATWMSHHRWLRTWLTRHPMVQSRHYAACHGGNAHVPTWASDGQARANRRQARPSTARPSASYMAPLGISPEGYGAIWILLGVIASCAISMIWMRARHLQARRQCHLHRSRLNASSHPLYVEDDDRQVPHANRACKKWHADRDACAGGTSEAMDGETYAWVPPGSRTPVERPFPTVETATAGRFFNQTFRSLRLSDSGIAWLGRWTDDSDVRAFKLALRALEDRQARLAQIIPGVLFHYRQESGGPGGFVYVAGSVEACFGSASAQWMDDAGCPLRAVHPDDLPEVDLPIVDLLSHGRLANGEFRTLIDGEERWLRAHVSEVAHDDASGRDWIGCWLDISDERREAEKCRIAQSMAERSAEARIRFLALMSHEIRTPMNGVLGTLELLEHSRLDARQRSLVRVAGESSRTLLRIIDDILDFSKMEAGRMTVDRMPFDPREHLDEVLAPLLPQARSKGLAVQVVVGRSVAGMLVGDSVRWRQIIFNLVSNAIKFTREGSVRIEMHAEPARDASQCVALRVVDTGIGIALERHAELFFPREPSAAKRSCGGTGLGLAIVQRLCKLLDLQLTFESEPGNGTSFVVSGVVPVAEQRVTFGAVRGRRILVQHPSPAANEGLVEHLFAMGAEVILSPDASLMSDAHMRIDVESPQDETTRTHLLLSARTAATDAHAIRIDGDPSSWRALCDALGRIAGLIEASEHLAGRSPTAQRSISDGLATRRILVVDDHPLVRDVLGQQLERLGWTFDLAEHGRMALQRLEAREYAMLLTDCHMPDMDGYELATRVRAMPSGGRIPIIALTANVMPDQVRRCLKAGMDDVISKPLRLKVLGDKIDAWMKSGRGGLIESGDRAGADQKHDTFLRVH</sequence>
<feature type="domain" description="Response regulatory" evidence="9">
    <location>
        <begin position="755"/>
        <end position="871"/>
    </location>
</feature>
<dbReference type="CDD" id="cd17546">
    <property type="entry name" value="REC_hyHK_CKI1_RcsC-like"/>
    <property type="match status" value="1"/>
</dbReference>
<evidence type="ECO:0000256" key="2">
    <source>
        <dbReference type="ARBA" id="ARBA00012438"/>
    </source>
</evidence>
<dbReference type="Gene3D" id="3.30.450.20">
    <property type="entry name" value="PAS domain"/>
    <property type="match status" value="1"/>
</dbReference>
<dbReference type="SUPFAM" id="SSF55785">
    <property type="entry name" value="PYP-like sensor domain (PAS domain)"/>
    <property type="match status" value="1"/>
</dbReference>
<dbReference type="InterPro" id="IPR005467">
    <property type="entry name" value="His_kinase_dom"/>
</dbReference>
<feature type="modified residue" description="4-aspartylphosphate" evidence="5">
    <location>
        <position position="804"/>
    </location>
</feature>
<reference evidence="10 11" key="1">
    <citation type="submission" date="2019-02" db="EMBL/GenBank/DDBJ databases">
        <title>Dyella amyloliquefaciens sp. nov., isolated from forest soil.</title>
        <authorList>
            <person name="Gao Z.-H."/>
            <person name="Qiu L.-H."/>
        </authorList>
    </citation>
    <scope>NUCLEOTIDE SEQUENCE [LARGE SCALE GENOMIC DNA]</scope>
    <source>
        <strain evidence="10 11">KACC 12747</strain>
    </source>
</reference>
<evidence type="ECO:0000313" key="11">
    <source>
        <dbReference type="Proteomes" id="UP000291822"/>
    </source>
</evidence>
<protein>
    <recommendedName>
        <fullName evidence="2">histidine kinase</fullName>
        <ecNumber evidence="2">2.7.13.3</ecNumber>
    </recommendedName>
</protein>
<evidence type="ECO:0000256" key="4">
    <source>
        <dbReference type="ARBA" id="ARBA00023012"/>
    </source>
</evidence>
<dbReference type="CDD" id="cd00082">
    <property type="entry name" value="HisKA"/>
    <property type="match status" value="1"/>
</dbReference>
<comment type="caution">
    <text evidence="10">The sequence shown here is derived from an EMBL/GenBank/DDBJ whole genome shotgun (WGS) entry which is preliminary data.</text>
</comment>
<dbReference type="CDD" id="cd00130">
    <property type="entry name" value="PAS"/>
    <property type="match status" value="1"/>
</dbReference>
<dbReference type="SUPFAM" id="SSF47384">
    <property type="entry name" value="Homodimeric domain of signal transducing histidine kinase"/>
    <property type="match status" value="1"/>
</dbReference>
<dbReference type="Proteomes" id="UP000291822">
    <property type="component" value="Unassembled WGS sequence"/>
</dbReference>
<keyword evidence="4" id="KW-0902">Two-component regulatory system</keyword>
<evidence type="ECO:0000259" key="9">
    <source>
        <dbReference type="PROSITE" id="PS50110"/>
    </source>
</evidence>
<dbReference type="SMART" id="SM00388">
    <property type="entry name" value="HisKA"/>
    <property type="match status" value="1"/>
</dbReference>
<dbReference type="AlphaFoldDB" id="A0A4V2NMH6"/>
<dbReference type="PRINTS" id="PR00344">
    <property type="entry name" value="BCTRLSENSOR"/>
</dbReference>
<evidence type="ECO:0000256" key="1">
    <source>
        <dbReference type="ARBA" id="ARBA00000085"/>
    </source>
</evidence>
<feature type="transmembrane region" description="Helical" evidence="7">
    <location>
        <begin position="109"/>
        <end position="130"/>
    </location>
</feature>
<dbReference type="PROSITE" id="PS50110">
    <property type="entry name" value="RESPONSE_REGULATORY"/>
    <property type="match status" value="1"/>
</dbReference>
<dbReference type="InterPro" id="IPR003661">
    <property type="entry name" value="HisK_dim/P_dom"/>
</dbReference>
<dbReference type="SMART" id="SM00448">
    <property type="entry name" value="REC"/>
    <property type="match status" value="1"/>
</dbReference>
<dbReference type="SMART" id="SM00387">
    <property type="entry name" value="HATPase_c"/>
    <property type="match status" value="1"/>
</dbReference>
<evidence type="ECO:0000256" key="7">
    <source>
        <dbReference type="SAM" id="Phobius"/>
    </source>
</evidence>
<comment type="catalytic activity">
    <reaction evidence="1">
        <text>ATP + protein L-histidine = ADP + protein N-phospho-L-histidine.</text>
        <dbReference type="EC" id="2.7.13.3"/>
    </reaction>
</comment>
<organism evidence="10 11">
    <name type="scientific">Dyella soli</name>
    <dbReference type="NCBI Taxonomy" id="522319"/>
    <lineage>
        <taxon>Bacteria</taxon>
        <taxon>Pseudomonadati</taxon>
        <taxon>Pseudomonadota</taxon>
        <taxon>Gammaproteobacteria</taxon>
        <taxon>Lysobacterales</taxon>
        <taxon>Rhodanobacteraceae</taxon>
        <taxon>Dyella</taxon>
    </lineage>
</organism>
<dbReference type="InterPro" id="IPR011006">
    <property type="entry name" value="CheY-like_superfamily"/>
</dbReference>
<keyword evidence="3 5" id="KW-0597">Phosphoprotein</keyword>
<dbReference type="InterPro" id="IPR035965">
    <property type="entry name" value="PAS-like_dom_sf"/>
</dbReference>
<dbReference type="InterPro" id="IPR004358">
    <property type="entry name" value="Sig_transdc_His_kin-like_C"/>
</dbReference>
<proteinExistence type="predicted"/>